<accession>A0A5C1YEI1</accession>
<reference evidence="2 3" key="1">
    <citation type="submission" date="2019-09" db="EMBL/GenBank/DDBJ databases">
        <title>Genome sequencing of strain KACC 19306.</title>
        <authorList>
            <person name="Heo J."/>
            <person name="Kim S.-J."/>
            <person name="Kim J.-S."/>
            <person name="Hong S.-B."/>
            <person name="Kwon S.-W."/>
        </authorList>
    </citation>
    <scope>NUCLEOTIDE SEQUENCE [LARGE SCALE GENOMIC DNA]</scope>
    <source>
        <strain evidence="2 3">KACC 19306</strain>
    </source>
</reference>
<evidence type="ECO:0000256" key="1">
    <source>
        <dbReference type="SAM" id="SignalP"/>
    </source>
</evidence>
<proteinExistence type="predicted"/>
<evidence type="ECO:0000313" key="2">
    <source>
        <dbReference type="EMBL" id="QEO14483.1"/>
    </source>
</evidence>
<feature type="chain" id="PRO_5039320146" description="Lipoprotein" evidence="1">
    <location>
        <begin position="27"/>
        <end position="158"/>
    </location>
</feature>
<protein>
    <recommendedName>
        <fullName evidence="4">Lipoprotein</fullName>
    </recommendedName>
</protein>
<organism evidence="2 3">
    <name type="scientific">Agromyces intestinalis</name>
    <dbReference type="NCBI Taxonomy" id="2592652"/>
    <lineage>
        <taxon>Bacteria</taxon>
        <taxon>Bacillati</taxon>
        <taxon>Actinomycetota</taxon>
        <taxon>Actinomycetes</taxon>
        <taxon>Micrococcales</taxon>
        <taxon>Microbacteriaceae</taxon>
        <taxon>Agromyces</taxon>
    </lineage>
</organism>
<dbReference type="OrthoDB" id="5007540at2"/>
<dbReference type="KEGG" id="ail:FLP10_08675"/>
<dbReference type="AlphaFoldDB" id="A0A5C1YEI1"/>
<keyword evidence="1" id="KW-0732">Signal</keyword>
<sequence length="158" mass="16105">MPKHPPLPVLAVAVAATLLLSGCVTVSTEGATATSVPTATPSPSVPDDMTMRVPPADWECGQLSALSGILYRSAWEHTEGLIDDAEYASRVAAVQDAWAYMPLGKSGVTPALREVQQAAPDGLTYDNVEYARAIDAANAACDAAGSIVGIGALPGQGG</sequence>
<dbReference type="EMBL" id="CP043505">
    <property type="protein sequence ID" value="QEO14483.1"/>
    <property type="molecule type" value="Genomic_DNA"/>
</dbReference>
<gene>
    <name evidence="2" type="ORF">FLP10_08675</name>
</gene>
<keyword evidence="3" id="KW-1185">Reference proteome</keyword>
<dbReference type="Proteomes" id="UP000324678">
    <property type="component" value="Chromosome"/>
</dbReference>
<evidence type="ECO:0008006" key="4">
    <source>
        <dbReference type="Google" id="ProtNLM"/>
    </source>
</evidence>
<name>A0A5C1YEI1_9MICO</name>
<evidence type="ECO:0000313" key="3">
    <source>
        <dbReference type="Proteomes" id="UP000324678"/>
    </source>
</evidence>
<dbReference type="RefSeq" id="WP_149160504.1">
    <property type="nucleotide sequence ID" value="NZ_CP043505.1"/>
</dbReference>
<feature type="signal peptide" evidence="1">
    <location>
        <begin position="1"/>
        <end position="26"/>
    </location>
</feature>
<dbReference type="PROSITE" id="PS51257">
    <property type="entry name" value="PROKAR_LIPOPROTEIN"/>
    <property type="match status" value="1"/>
</dbReference>